<evidence type="ECO:0000313" key="2">
    <source>
        <dbReference type="EMBL" id="GGX70896.1"/>
    </source>
</evidence>
<reference evidence="3" key="1">
    <citation type="journal article" date="2019" name="Int. J. Syst. Evol. Microbiol.">
        <title>The Global Catalogue of Microorganisms (GCM) 10K type strain sequencing project: providing services to taxonomists for standard genome sequencing and annotation.</title>
        <authorList>
            <consortium name="The Broad Institute Genomics Platform"/>
            <consortium name="The Broad Institute Genome Sequencing Center for Infectious Disease"/>
            <person name="Wu L."/>
            <person name="Ma J."/>
        </authorList>
    </citation>
    <scope>NUCLEOTIDE SEQUENCE [LARGE SCALE GENOMIC DNA]</scope>
    <source>
        <strain evidence="3">JCM 4586</strain>
    </source>
</reference>
<dbReference type="EMBL" id="BMUT01000002">
    <property type="protein sequence ID" value="GGX70896.1"/>
    <property type="molecule type" value="Genomic_DNA"/>
</dbReference>
<sequence>MLCAAGAVALTAAAAVGLTGCRQEGPGGLDSVIVAVTADKRATARLEHDGYPVQWLTCTGKAEDPGVTEKGGARPVTAVGVDCDGRTSGGQKIIVYGRVTGLYDDSCVQGKLTAKVDGKTVFTASVLGDCSGSGVTNGGGDCGGGGGGKGGGDKSTGNKGNKGDKPVDNKGDKHWQDGHQQSK</sequence>
<evidence type="ECO:0000313" key="3">
    <source>
        <dbReference type="Proteomes" id="UP000659223"/>
    </source>
</evidence>
<proteinExistence type="predicted"/>
<evidence type="ECO:0008006" key="4">
    <source>
        <dbReference type="Google" id="ProtNLM"/>
    </source>
</evidence>
<protein>
    <recommendedName>
        <fullName evidence="4">Lipoprotein</fullName>
    </recommendedName>
</protein>
<feature type="region of interest" description="Disordered" evidence="1">
    <location>
        <begin position="138"/>
        <end position="183"/>
    </location>
</feature>
<gene>
    <name evidence="2" type="ORF">GCM10010324_15030</name>
</gene>
<feature type="compositionally biased region" description="Gly residues" evidence="1">
    <location>
        <begin position="138"/>
        <end position="154"/>
    </location>
</feature>
<comment type="caution">
    <text evidence="2">The sequence shown here is derived from an EMBL/GenBank/DDBJ whole genome shotgun (WGS) entry which is preliminary data.</text>
</comment>
<keyword evidence="3" id="KW-1185">Reference proteome</keyword>
<accession>A0ABQ2Y820</accession>
<feature type="compositionally biased region" description="Basic and acidic residues" evidence="1">
    <location>
        <begin position="161"/>
        <end position="177"/>
    </location>
</feature>
<organism evidence="2 3">
    <name type="scientific">Streptomyces hiroshimensis</name>
    <dbReference type="NCBI Taxonomy" id="66424"/>
    <lineage>
        <taxon>Bacteria</taxon>
        <taxon>Bacillati</taxon>
        <taxon>Actinomycetota</taxon>
        <taxon>Actinomycetes</taxon>
        <taxon>Kitasatosporales</taxon>
        <taxon>Streptomycetaceae</taxon>
        <taxon>Streptomyces</taxon>
    </lineage>
</organism>
<evidence type="ECO:0000256" key="1">
    <source>
        <dbReference type="SAM" id="MobiDB-lite"/>
    </source>
</evidence>
<dbReference type="Proteomes" id="UP000659223">
    <property type="component" value="Unassembled WGS sequence"/>
</dbReference>
<name>A0ABQ2Y820_9ACTN</name>